<evidence type="ECO:0000256" key="1">
    <source>
        <dbReference type="SAM" id="Phobius"/>
    </source>
</evidence>
<keyword evidence="1" id="KW-1133">Transmembrane helix</keyword>
<evidence type="ECO:0000313" key="3">
    <source>
        <dbReference type="RefSeq" id="XP_016923932.3"/>
    </source>
</evidence>
<protein>
    <submittedName>
        <fullName evidence="3">Uncharacterized protein</fullName>
    </submittedName>
</protein>
<dbReference type="GeneID" id="108005250"/>
<evidence type="ECO:0000313" key="2">
    <source>
        <dbReference type="Proteomes" id="UP001652628"/>
    </source>
</evidence>
<reference evidence="3" key="1">
    <citation type="submission" date="2025-08" db="UniProtKB">
        <authorList>
            <consortium name="RefSeq"/>
        </authorList>
    </citation>
    <scope>IDENTIFICATION</scope>
</reference>
<keyword evidence="2" id="KW-1185">Reference proteome</keyword>
<feature type="transmembrane region" description="Helical" evidence="1">
    <location>
        <begin position="31"/>
        <end position="53"/>
    </location>
</feature>
<dbReference type="AlphaFoldDB" id="A0AB39YXL6"/>
<name>A0AB39YXL6_DROSZ</name>
<dbReference type="RefSeq" id="XP_016923932.3">
    <property type="nucleotide sequence ID" value="XM_017068443.4"/>
</dbReference>
<sequence length="206" mass="23369">MSRQRSWNQKAISTERQSLPSALLNKMCKGVGLCCSLLSLGAFISCFVALHMLNKIIHIQLDAVVHVSIKLKAEEDSGLRCQKTLIVDNLDAPHLSWLELFYMRWTVVFTLLYSFAATLLIRAKYLGNLDISRATSNAMILMGSLLSMALLVATIVLHQREPFMDLWCNLVIVYHLYYIVLTTAISVLFFLDHSCQENQELPALKY</sequence>
<proteinExistence type="predicted"/>
<feature type="transmembrane region" description="Helical" evidence="1">
    <location>
        <begin position="134"/>
        <end position="158"/>
    </location>
</feature>
<dbReference type="Proteomes" id="UP001652628">
    <property type="component" value="Chromosome X"/>
</dbReference>
<keyword evidence="1" id="KW-0472">Membrane</keyword>
<accession>A0AB39YXL6</accession>
<organism evidence="2 3">
    <name type="scientific">Drosophila suzukii</name>
    <name type="common">Spotted-wing drosophila fruit fly</name>
    <dbReference type="NCBI Taxonomy" id="28584"/>
    <lineage>
        <taxon>Eukaryota</taxon>
        <taxon>Metazoa</taxon>
        <taxon>Ecdysozoa</taxon>
        <taxon>Arthropoda</taxon>
        <taxon>Hexapoda</taxon>
        <taxon>Insecta</taxon>
        <taxon>Pterygota</taxon>
        <taxon>Neoptera</taxon>
        <taxon>Endopterygota</taxon>
        <taxon>Diptera</taxon>
        <taxon>Brachycera</taxon>
        <taxon>Muscomorpha</taxon>
        <taxon>Ephydroidea</taxon>
        <taxon>Drosophilidae</taxon>
        <taxon>Drosophila</taxon>
        <taxon>Sophophora</taxon>
    </lineage>
</organism>
<feature type="transmembrane region" description="Helical" evidence="1">
    <location>
        <begin position="170"/>
        <end position="191"/>
    </location>
</feature>
<gene>
    <name evidence="3" type="primary">LOC108005250</name>
</gene>
<keyword evidence="1" id="KW-0812">Transmembrane</keyword>
<feature type="transmembrane region" description="Helical" evidence="1">
    <location>
        <begin position="102"/>
        <end position="122"/>
    </location>
</feature>